<comment type="subunit">
    <text evidence="7">Homodimer.</text>
</comment>
<dbReference type="NCBIfam" id="NF000985">
    <property type="entry name" value="PRK00103.1-3"/>
    <property type="match status" value="1"/>
</dbReference>
<reference evidence="9" key="1">
    <citation type="submission" date="2016-10" db="EMBL/GenBank/DDBJ databases">
        <authorList>
            <person name="Varghese N."/>
            <person name="Submissions S."/>
        </authorList>
    </citation>
    <scope>NUCLEOTIDE SEQUENCE [LARGE SCALE GENOMIC DNA]</scope>
    <source>
        <strain evidence="9">DSM 13577</strain>
    </source>
</reference>
<keyword evidence="1 7" id="KW-0963">Cytoplasm</keyword>
<dbReference type="Proteomes" id="UP000243819">
    <property type="component" value="Unassembled WGS sequence"/>
</dbReference>
<dbReference type="NCBIfam" id="TIGR00246">
    <property type="entry name" value="tRNA_RlmH_YbeA"/>
    <property type="match status" value="1"/>
</dbReference>
<dbReference type="InterPro" id="IPR003742">
    <property type="entry name" value="RlmH-like"/>
</dbReference>
<evidence type="ECO:0000256" key="2">
    <source>
        <dbReference type="ARBA" id="ARBA00022552"/>
    </source>
</evidence>
<feature type="binding site" evidence="7">
    <location>
        <position position="76"/>
    </location>
    <ligand>
        <name>S-adenosyl-L-methionine</name>
        <dbReference type="ChEBI" id="CHEBI:59789"/>
    </ligand>
</feature>
<dbReference type="EMBL" id="FOIF01000064">
    <property type="protein sequence ID" value="SET15953.1"/>
    <property type="molecule type" value="Genomic_DNA"/>
</dbReference>
<dbReference type="RefSeq" id="WP_091351419.1">
    <property type="nucleotide sequence ID" value="NZ_FOIF01000064.1"/>
</dbReference>
<evidence type="ECO:0000256" key="5">
    <source>
        <dbReference type="ARBA" id="ARBA00022691"/>
    </source>
</evidence>
<comment type="subcellular location">
    <subcellularLocation>
        <location evidence="7">Cytoplasm</location>
    </subcellularLocation>
</comment>
<dbReference type="SUPFAM" id="SSF75217">
    <property type="entry name" value="alpha/beta knot"/>
    <property type="match status" value="1"/>
</dbReference>
<dbReference type="Pfam" id="PF02590">
    <property type="entry name" value="SPOUT_MTase"/>
    <property type="match status" value="1"/>
</dbReference>
<accession>A0A1I0CAN5</accession>
<comment type="function">
    <text evidence="7">Specifically methylates the pseudouridine at position 1915 (m3Psi1915) in 23S rRNA.</text>
</comment>
<dbReference type="PIRSF" id="PIRSF004505">
    <property type="entry name" value="MT_bac"/>
    <property type="match status" value="1"/>
</dbReference>
<dbReference type="AlphaFoldDB" id="A0A1I0CAN5"/>
<keyword evidence="5 7" id="KW-0949">S-adenosyl-L-methionine</keyword>
<dbReference type="GO" id="GO:0070038">
    <property type="term" value="F:rRNA (pseudouridine-N3-)-methyltransferase activity"/>
    <property type="evidence" value="ECO:0007669"/>
    <property type="project" value="UniProtKB-UniRule"/>
</dbReference>
<keyword evidence="2 7" id="KW-0698">rRNA processing</keyword>
<keyword evidence="9" id="KW-1185">Reference proteome</keyword>
<dbReference type="Gene3D" id="3.40.1280.10">
    <property type="match status" value="1"/>
</dbReference>
<proteinExistence type="inferred from homology"/>
<gene>
    <name evidence="7" type="primary">rlmH</name>
    <name evidence="8" type="ORF">SAMN03080614_10642</name>
</gene>
<evidence type="ECO:0000313" key="8">
    <source>
        <dbReference type="EMBL" id="SET15953.1"/>
    </source>
</evidence>
<evidence type="ECO:0000256" key="6">
    <source>
        <dbReference type="ARBA" id="ARBA00038303"/>
    </source>
</evidence>
<evidence type="ECO:0000313" key="9">
    <source>
        <dbReference type="Proteomes" id="UP000243819"/>
    </source>
</evidence>
<dbReference type="EC" id="2.1.1.177" evidence="7"/>
<evidence type="ECO:0000256" key="7">
    <source>
        <dbReference type="HAMAP-Rule" id="MF_00658"/>
    </source>
</evidence>
<sequence length="159" mass="18146">MQIDIIAVGKIKEKYLNLGIEEFQKRLSSYCKLNIIEVPDERIPDNASLAEEEYIKEKEGEKIISKIRDGSYIIPLALNGKMLSSEELAEKMNNLAIGGNSHITFIIGGSNGLSNKVLQKGNFLLSFSKMTFPHQLMRLILLEQIYRCFRINRGEPYHK</sequence>
<comment type="catalytic activity">
    <reaction evidence="7">
        <text>pseudouridine(1915) in 23S rRNA + S-adenosyl-L-methionine = N(3)-methylpseudouridine(1915) in 23S rRNA + S-adenosyl-L-homocysteine + H(+)</text>
        <dbReference type="Rhea" id="RHEA:42752"/>
        <dbReference type="Rhea" id="RHEA-COMP:10221"/>
        <dbReference type="Rhea" id="RHEA-COMP:10222"/>
        <dbReference type="ChEBI" id="CHEBI:15378"/>
        <dbReference type="ChEBI" id="CHEBI:57856"/>
        <dbReference type="ChEBI" id="CHEBI:59789"/>
        <dbReference type="ChEBI" id="CHEBI:65314"/>
        <dbReference type="ChEBI" id="CHEBI:74486"/>
        <dbReference type="EC" id="2.1.1.177"/>
    </reaction>
</comment>
<dbReference type="PANTHER" id="PTHR33603">
    <property type="entry name" value="METHYLTRANSFERASE"/>
    <property type="match status" value="1"/>
</dbReference>
<dbReference type="HAMAP" id="MF_00658">
    <property type="entry name" value="23SrRNA_methyltr_H"/>
    <property type="match status" value="1"/>
</dbReference>
<evidence type="ECO:0000256" key="4">
    <source>
        <dbReference type="ARBA" id="ARBA00022679"/>
    </source>
</evidence>
<protein>
    <recommendedName>
        <fullName evidence="7">Ribosomal RNA large subunit methyltransferase H</fullName>
        <ecNumber evidence="7">2.1.1.177</ecNumber>
    </recommendedName>
    <alternativeName>
        <fullName evidence="7">23S rRNA (pseudouridine1915-N3)-methyltransferase</fullName>
    </alternativeName>
    <alternativeName>
        <fullName evidence="7">23S rRNA m3Psi1915 methyltransferase</fullName>
    </alternativeName>
    <alternativeName>
        <fullName evidence="7">rRNA (pseudouridine-N3-)-methyltransferase RlmH</fullName>
    </alternativeName>
</protein>
<keyword evidence="4 7" id="KW-0808">Transferase</keyword>
<dbReference type="InterPro" id="IPR029028">
    <property type="entry name" value="Alpha/beta_knot_MTases"/>
</dbReference>
<dbReference type="InterPro" id="IPR029026">
    <property type="entry name" value="tRNA_m1G_MTases_N"/>
</dbReference>
<feature type="binding site" evidence="7">
    <location>
        <begin position="127"/>
        <end position="132"/>
    </location>
    <ligand>
        <name>S-adenosyl-L-methionine</name>
        <dbReference type="ChEBI" id="CHEBI:59789"/>
    </ligand>
</feature>
<organism evidence="8 9">
    <name type="scientific">Anaerobranca gottschalkii DSM 13577</name>
    <dbReference type="NCBI Taxonomy" id="1120990"/>
    <lineage>
        <taxon>Bacteria</taxon>
        <taxon>Bacillati</taxon>
        <taxon>Bacillota</taxon>
        <taxon>Clostridia</taxon>
        <taxon>Eubacteriales</taxon>
        <taxon>Proteinivoracaceae</taxon>
        <taxon>Anaerobranca</taxon>
    </lineage>
</organism>
<name>A0A1I0CAN5_9FIRM</name>
<dbReference type="GO" id="GO:0005737">
    <property type="term" value="C:cytoplasm"/>
    <property type="evidence" value="ECO:0007669"/>
    <property type="project" value="UniProtKB-SubCell"/>
</dbReference>
<feature type="binding site" evidence="7">
    <location>
        <position position="108"/>
    </location>
    <ligand>
        <name>S-adenosyl-L-methionine</name>
        <dbReference type="ChEBI" id="CHEBI:59789"/>
    </ligand>
</feature>
<evidence type="ECO:0000256" key="3">
    <source>
        <dbReference type="ARBA" id="ARBA00022603"/>
    </source>
</evidence>
<comment type="similarity">
    <text evidence="6 7">Belongs to the RNA methyltransferase RlmH family.</text>
</comment>
<evidence type="ECO:0000256" key="1">
    <source>
        <dbReference type="ARBA" id="ARBA00022490"/>
    </source>
</evidence>
<dbReference type="CDD" id="cd18081">
    <property type="entry name" value="RlmH-like"/>
    <property type="match status" value="1"/>
</dbReference>
<keyword evidence="3 7" id="KW-0489">Methyltransferase</keyword>
<dbReference type="OrthoDB" id="9806643at2"/>
<dbReference type="PANTHER" id="PTHR33603:SF1">
    <property type="entry name" value="RIBOSOMAL RNA LARGE SUBUNIT METHYLTRANSFERASE H"/>
    <property type="match status" value="1"/>
</dbReference>
<dbReference type="STRING" id="1120990.SAMN03080614_10642"/>